<evidence type="ECO:0000256" key="3">
    <source>
        <dbReference type="ARBA" id="ARBA00022606"/>
    </source>
</evidence>
<dbReference type="PROSITE" id="PS50088">
    <property type="entry name" value="ANK_REPEAT"/>
    <property type="match status" value="10"/>
</dbReference>
<feature type="repeat" description="ANK" evidence="12">
    <location>
        <begin position="472"/>
        <end position="504"/>
    </location>
</feature>
<evidence type="ECO:0000256" key="6">
    <source>
        <dbReference type="ARBA" id="ARBA00022989"/>
    </source>
</evidence>
<keyword evidence="5" id="KW-0677">Repeat</keyword>
<keyword evidence="8" id="KW-0406">Ion transport</keyword>
<dbReference type="OrthoDB" id="18234at2759"/>
<evidence type="ECO:0000256" key="8">
    <source>
        <dbReference type="ARBA" id="ARBA00023065"/>
    </source>
</evidence>
<feature type="transmembrane region" description="Helical" evidence="13">
    <location>
        <begin position="791"/>
        <end position="808"/>
    </location>
</feature>
<keyword evidence="6 13" id="KW-1133">Transmembrane helix</keyword>
<dbReference type="GO" id="GO:1902495">
    <property type="term" value="C:transmembrane transporter complex"/>
    <property type="evidence" value="ECO:0007669"/>
    <property type="project" value="TreeGrafter"/>
</dbReference>
<feature type="repeat" description="ANK" evidence="12">
    <location>
        <begin position="333"/>
        <end position="365"/>
    </location>
</feature>
<keyword evidence="9 13" id="KW-0472">Membrane</keyword>
<evidence type="ECO:0000256" key="1">
    <source>
        <dbReference type="ARBA" id="ARBA00004141"/>
    </source>
</evidence>
<accession>A0A291IA19</accession>
<keyword evidence="2" id="KW-0813">Transport</keyword>
<feature type="repeat" description="ANK" evidence="12">
    <location>
        <begin position="88"/>
        <end position="120"/>
    </location>
</feature>
<feature type="transmembrane region" description="Helical" evidence="13">
    <location>
        <begin position="880"/>
        <end position="913"/>
    </location>
</feature>
<evidence type="ECO:0000256" key="2">
    <source>
        <dbReference type="ARBA" id="ARBA00022448"/>
    </source>
</evidence>
<feature type="repeat" description="ANK" evidence="12">
    <location>
        <begin position="295"/>
        <end position="317"/>
    </location>
</feature>
<keyword evidence="7 12" id="KW-0040">ANK repeat</keyword>
<evidence type="ECO:0000256" key="7">
    <source>
        <dbReference type="ARBA" id="ARBA00023043"/>
    </source>
</evidence>
<comment type="subcellular location">
    <subcellularLocation>
        <location evidence="1">Membrane</location>
        <topology evidence="1">Multi-pass membrane protein</topology>
    </subcellularLocation>
</comment>
<organism evidence="15">
    <name type="scientific">Schmidtea mediterranea</name>
    <name type="common">Freshwater planarian flatworm</name>
    <dbReference type="NCBI Taxonomy" id="79327"/>
    <lineage>
        <taxon>Eukaryota</taxon>
        <taxon>Metazoa</taxon>
        <taxon>Spiralia</taxon>
        <taxon>Lophotrochozoa</taxon>
        <taxon>Platyhelminthes</taxon>
        <taxon>Rhabditophora</taxon>
        <taxon>Seriata</taxon>
        <taxon>Tricladida</taxon>
        <taxon>Continenticola</taxon>
        <taxon>Geoplanoidea</taxon>
        <taxon>Dugesiidae</taxon>
        <taxon>Schmidtea</taxon>
    </lineage>
</organism>
<keyword evidence="4 13" id="KW-0812">Transmembrane</keyword>
<dbReference type="AlphaFoldDB" id="A0A291IA19"/>
<feature type="repeat" description="ANK" evidence="12">
    <location>
        <begin position="574"/>
        <end position="606"/>
    </location>
</feature>
<dbReference type="SMART" id="SM00248">
    <property type="entry name" value="ANK"/>
    <property type="match status" value="14"/>
</dbReference>
<evidence type="ECO:0000256" key="11">
    <source>
        <dbReference type="ARBA" id="ARBA00023303"/>
    </source>
</evidence>
<reference evidence="15" key="1">
    <citation type="submission" date="2017-09" db="EMBL/GenBank/DDBJ databases">
        <title>Activation of planarian TRPA1 by reactive oxygen species reveals a conserved mechanism for animal nociception.</title>
        <authorList>
            <person name="Arenas O.M."/>
            <person name="Zaharieva E.E."/>
            <person name="Para A."/>
            <person name="Vasquez-Doorman C."/>
            <person name="Petersen C.P."/>
            <person name="Gallio M."/>
        </authorList>
    </citation>
    <scope>NUCLEOTIDE SEQUENCE</scope>
    <source>
        <strain evidence="15">CIW4</strain>
    </source>
</reference>
<sequence>MNKISKNRKTSFGNFLASVFVGSVDNSEKKVPNVHMIELDEEMQLHDEVCLMSDNPNRPFQFAAAGNCMEIEKLIIGNSGIISSSDENGMTMMHYAAANSRIEVMDVLMIYRADKNARDSNGNTPIHHAVLNNEIKALTYLILNGADPNILNKDNMAPIHLTVYKSKLDVLKELLRHPEVNRNQTTSCGNSAIHIACEIDNQEALDCLLKAGALVCSPNVYGIYPVHVAIKYCNEKCLEMLVESKNKKGCSPMQILNFSDKEGNVPLHTAVNTGDTKAVQMCLHYGAKIDVRQNDNSTPLHYACTKGELDIVKLMLRTRHEVKDVVLKIQDNNGHTPLHKAVMFNHVELAEYLIEEGSNIEVTDDNGWTPLLLAASRLNMEVFKTLLKYGANIYARDKTQRNLIHLFSLNVVNDKVNFLMGLEKIQQSFISIINEKDNMGCTPLHYSTRRGLLRLTGILIKLGGLCMTQNNDKDTPLHFAARYGRVHTCRRLLNTFDGMKAMNSTDSFGRLPIHAAAENGHTKIIQMLLDRGCIFHRCYHGNTPLHYAATNGHIETCQYLIEMNPSLLDNQNHEGKTALHNAAINDKSHVVGLLLTHGASIFKDKQGLTFFTHILKLKNLNTAKEVVFNNRWEEVVRIVDENGICPVIGMIKDMPNILSLAMDKSIKTEGSRGQKDFKIIYNFGILQRTVASKEDLNSDPFYVVKTMVDLNRMDLLMHPLSTAYLKMKWERFGRWVQYLIMLLYIIFLSALSFNTYAITFTALSHVDKNISTSAECSNIDIFYGHETAKKAVLVMAMITMCYSIVNLIKESHPIFTKTLAYFTSFQNYMTLVLHITSIILSSYIIRMDINHTTMQVAAVTIFLGWFNLLLLLFHFEKIGLFVIMFVQILNTVLMVLAIFSILFIGFAFSFVILFKAPTSSEILSNQPMFNQCYQAYSSNKLEPAIRVWQELPSGLMKAVVMMMGEIEFLNTYVTPLYDGNVYTLHYPTLTYIFLLVFIIFMSLLLMNLLIGLAVGDIEAVQKNANLKRISLQVSWLSEFEGKLPMKIRNWAFKEIWEVFPYRCPTYKICSSEAQVIYKKNDYEESRDLGNLFETLNTHEKQLYNLMVDSHQQTDLLKLILQKMEMDPEAEISDNIIPEMAGFSKNWKTVIASKSIICKMQKSVKPDNNF</sequence>
<evidence type="ECO:0000259" key="14">
    <source>
        <dbReference type="Pfam" id="PF00520"/>
    </source>
</evidence>
<keyword evidence="11" id="KW-0407">Ion channel</keyword>
<evidence type="ECO:0000256" key="13">
    <source>
        <dbReference type="SAM" id="Phobius"/>
    </source>
</evidence>
<dbReference type="InterPro" id="IPR036770">
    <property type="entry name" value="Ankyrin_rpt-contain_sf"/>
</dbReference>
<dbReference type="Pfam" id="PF12796">
    <property type="entry name" value="Ank_2"/>
    <property type="match status" value="6"/>
</dbReference>
<dbReference type="InterPro" id="IPR002110">
    <property type="entry name" value="Ankyrin_rpt"/>
</dbReference>
<feature type="repeat" description="ANK" evidence="12">
    <location>
        <begin position="540"/>
        <end position="572"/>
    </location>
</feature>
<dbReference type="SUPFAM" id="SSF48403">
    <property type="entry name" value="Ankyrin repeat"/>
    <property type="match status" value="2"/>
</dbReference>
<dbReference type="PRINTS" id="PR01415">
    <property type="entry name" value="ANKYRIN"/>
</dbReference>
<dbReference type="GO" id="GO:0005216">
    <property type="term" value="F:monoatomic ion channel activity"/>
    <property type="evidence" value="ECO:0007669"/>
    <property type="project" value="InterPro"/>
</dbReference>
<feature type="repeat" description="ANK" evidence="12">
    <location>
        <begin position="121"/>
        <end position="153"/>
    </location>
</feature>
<feature type="transmembrane region" description="Helical" evidence="13">
    <location>
        <begin position="735"/>
        <end position="758"/>
    </location>
</feature>
<evidence type="ECO:0000256" key="9">
    <source>
        <dbReference type="ARBA" id="ARBA00023136"/>
    </source>
</evidence>
<evidence type="ECO:0000256" key="12">
    <source>
        <dbReference type="PROSITE-ProRule" id="PRU00023"/>
    </source>
</evidence>
<dbReference type="Pfam" id="PF00023">
    <property type="entry name" value="Ank"/>
    <property type="match status" value="1"/>
</dbReference>
<name>A0A291IA19_SCHMD</name>
<dbReference type="Pfam" id="PF00520">
    <property type="entry name" value="Ion_trans"/>
    <property type="match status" value="1"/>
</dbReference>
<keyword evidence="15" id="KW-0675">Receptor</keyword>
<evidence type="ECO:0000256" key="5">
    <source>
        <dbReference type="ARBA" id="ARBA00022737"/>
    </source>
</evidence>
<evidence type="ECO:0000256" key="10">
    <source>
        <dbReference type="ARBA" id="ARBA00023180"/>
    </source>
</evidence>
<gene>
    <name evidence="15" type="primary">TRPA1</name>
</gene>
<dbReference type="EMBL" id="MF818036">
    <property type="protein sequence ID" value="ATG86543.1"/>
    <property type="molecule type" value="mRNA"/>
</dbReference>
<feature type="domain" description="Ion transport" evidence="14">
    <location>
        <begin position="734"/>
        <end position="1024"/>
    </location>
</feature>
<evidence type="ECO:0000256" key="4">
    <source>
        <dbReference type="ARBA" id="ARBA00022692"/>
    </source>
</evidence>
<dbReference type="InterPro" id="IPR005821">
    <property type="entry name" value="Ion_trans_dom"/>
</dbReference>
<protein>
    <submittedName>
        <fullName evidence="15">Transient receptor potential cation channel subfamily A, member 1</fullName>
    </submittedName>
</protein>
<feature type="repeat" description="ANK" evidence="12">
    <location>
        <begin position="366"/>
        <end position="398"/>
    </location>
</feature>
<dbReference type="PROSITE" id="PS50297">
    <property type="entry name" value="ANK_REP_REGION"/>
    <property type="match status" value="9"/>
</dbReference>
<feature type="repeat" description="ANK" evidence="12">
    <location>
        <begin position="508"/>
        <end position="532"/>
    </location>
</feature>
<dbReference type="Gene3D" id="1.25.40.20">
    <property type="entry name" value="Ankyrin repeat-containing domain"/>
    <property type="match status" value="4"/>
</dbReference>
<keyword evidence="10" id="KW-0325">Glycoprotein</keyword>
<feature type="transmembrane region" description="Helical" evidence="13">
    <location>
        <begin position="828"/>
        <end position="846"/>
    </location>
</feature>
<dbReference type="PANTHER" id="PTHR47143">
    <property type="entry name" value="TRANSIENT RECEPTOR POTENTIAL CATION CHANNEL PROTEIN PAINLESS"/>
    <property type="match status" value="1"/>
</dbReference>
<evidence type="ECO:0000313" key="15">
    <source>
        <dbReference type="EMBL" id="ATG86543.1"/>
    </source>
</evidence>
<proteinExistence type="evidence at transcript level"/>
<feature type="repeat" description="ANK" evidence="12">
    <location>
        <begin position="262"/>
        <end position="294"/>
    </location>
</feature>
<dbReference type="PANTHER" id="PTHR47143:SF1">
    <property type="entry name" value="ION_TRANS DOMAIN-CONTAINING PROTEIN"/>
    <property type="match status" value="1"/>
</dbReference>
<feature type="transmembrane region" description="Helical" evidence="13">
    <location>
        <begin position="991"/>
        <end position="1014"/>
    </location>
</feature>
<dbReference type="InterPro" id="IPR052076">
    <property type="entry name" value="TRP_cation_channel"/>
</dbReference>
<keyword evidence="3" id="KW-0716">Sensory transduction</keyword>